<evidence type="ECO:0000256" key="2">
    <source>
        <dbReference type="SAM" id="Phobius"/>
    </source>
</evidence>
<evidence type="ECO:0000313" key="4">
    <source>
        <dbReference type="Proteomes" id="UP000199073"/>
    </source>
</evidence>
<feature type="coiled-coil region" evidence="1">
    <location>
        <begin position="43"/>
        <end position="70"/>
    </location>
</feature>
<dbReference type="GO" id="GO:0051301">
    <property type="term" value="P:cell division"/>
    <property type="evidence" value="ECO:0007669"/>
    <property type="project" value="UniProtKB-KW"/>
</dbReference>
<keyword evidence="2" id="KW-0472">Membrane</keyword>
<evidence type="ECO:0000256" key="1">
    <source>
        <dbReference type="SAM" id="Coils"/>
    </source>
</evidence>
<dbReference type="EMBL" id="FNJI01000005">
    <property type="protein sequence ID" value="SDO75813.1"/>
    <property type="molecule type" value="Genomic_DNA"/>
</dbReference>
<keyword evidence="3" id="KW-0131">Cell cycle</keyword>
<keyword evidence="4" id="KW-1185">Reference proteome</keyword>
<dbReference type="Pfam" id="PF04977">
    <property type="entry name" value="DivIC"/>
    <property type="match status" value="1"/>
</dbReference>
<protein>
    <submittedName>
        <fullName evidence="3">Cell division protein FtsB</fullName>
    </submittedName>
</protein>
<gene>
    <name evidence="3" type="ORF">SAMN05660330_00994</name>
</gene>
<keyword evidence="1" id="KW-0175">Coiled coil</keyword>
<name>A0A1H0M5V9_9BACT</name>
<proteinExistence type="predicted"/>
<organism evidence="3 4">
    <name type="scientific">Desulforhopalus singaporensis</name>
    <dbReference type="NCBI Taxonomy" id="91360"/>
    <lineage>
        <taxon>Bacteria</taxon>
        <taxon>Pseudomonadati</taxon>
        <taxon>Thermodesulfobacteriota</taxon>
        <taxon>Desulfobulbia</taxon>
        <taxon>Desulfobulbales</taxon>
        <taxon>Desulfocapsaceae</taxon>
        <taxon>Desulforhopalus</taxon>
    </lineage>
</organism>
<accession>A0A1H0M5V9</accession>
<dbReference type="AlphaFoldDB" id="A0A1H0M5V9"/>
<sequence>MLPSGEKKVFRKVMAVAVLLFLSWIMFAPGAGLLSFFGKLSDYRRLEERANLLEKENAALQQDIERLLADPQYLEDIARRKHNLLKKNEKVFDFSRSGK</sequence>
<dbReference type="Proteomes" id="UP000199073">
    <property type="component" value="Unassembled WGS sequence"/>
</dbReference>
<feature type="transmembrane region" description="Helical" evidence="2">
    <location>
        <begin position="13"/>
        <end position="37"/>
    </location>
</feature>
<dbReference type="STRING" id="91360.SAMN05660330_00994"/>
<keyword evidence="3" id="KW-0132">Cell division</keyword>
<keyword evidence="2" id="KW-1133">Transmembrane helix</keyword>
<keyword evidence="2" id="KW-0812">Transmembrane</keyword>
<reference evidence="3 4" key="1">
    <citation type="submission" date="2016-10" db="EMBL/GenBank/DDBJ databases">
        <authorList>
            <person name="de Groot N.N."/>
        </authorList>
    </citation>
    <scope>NUCLEOTIDE SEQUENCE [LARGE SCALE GENOMIC DNA]</scope>
    <source>
        <strain evidence="3 4">DSM 12130</strain>
    </source>
</reference>
<evidence type="ECO:0000313" key="3">
    <source>
        <dbReference type="EMBL" id="SDO75813.1"/>
    </source>
</evidence>
<dbReference type="InterPro" id="IPR007060">
    <property type="entry name" value="FtsL/DivIC"/>
</dbReference>